<feature type="compositionally biased region" description="Low complexity" evidence="1">
    <location>
        <begin position="363"/>
        <end position="372"/>
    </location>
</feature>
<sequence>MDNRPLTAAAPIDVSADIRARPLGAASELLTRAVDTLAALTSAEIADSYRALAEADGPTPLQEADAPHQARGGSSAPLLALGLAHVLPHDPPLLRAAAPVPAVEAALVHKKHELDAQYDVVARAQREVLRIRQLADQQAQDTSSHRLAQVLTDSDDIAALSNTIGTAAVQEHLTLETFQYDLPLKASSAQPPTDASIARGVRHRSIYETGFLSDPVGTEIVEHCAAAGEEIRLLPRLPMKLKITDGAQALLALTPTGSSVALHLTSPVAVEALRHYFELLWREARPLTNAPSPSGSDRERQRHEIVALMRQGFKDEAIARRLALTPRTVRRRISEFMDELSAETRFAAGAEAQRRGWFDAPDTSDTSDTSDE</sequence>
<dbReference type="GO" id="GO:0003677">
    <property type="term" value="F:DNA binding"/>
    <property type="evidence" value="ECO:0007669"/>
    <property type="project" value="InterPro"/>
</dbReference>
<dbReference type="InterPro" id="IPR016032">
    <property type="entry name" value="Sig_transdc_resp-reg_C-effctor"/>
</dbReference>
<dbReference type="InterPro" id="IPR036388">
    <property type="entry name" value="WH-like_DNA-bd_sf"/>
</dbReference>
<dbReference type="PANTHER" id="PTHR34293">
    <property type="entry name" value="HTH-TYPE TRANSCRIPTIONAL REGULATOR TRMBL2"/>
    <property type="match status" value="1"/>
</dbReference>
<organism evidence="3">
    <name type="scientific">Streptomyces sp. NBC_00093</name>
    <dbReference type="NCBI Taxonomy" id="2975649"/>
    <lineage>
        <taxon>Bacteria</taxon>
        <taxon>Bacillati</taxon>
        <taxon>Actinomycetota</taxon>
        <taxon>Actinomycetes</taxon>
        <taxon>Kitasatosporales</taxon>
        <taxon>Streptomycetaceae</taxon>
        <taxon>Streptomyces</taxon>
    </lineage>
</organism>
<dbReference type="Pfam" id="PF13384">
    <property type="entry name" value="HTH_23"/>
    <property type="match status" value="1"/>
</dbReference>
<dbReference type="SMART" id="SM00421">
    <property type="entry name" value="HTH_LUXR"/>
    <property type="match status" value="1"/>
</dbReference>
<dbReference type="GO" id="GO:0006355">
    <property type="term" value="P:regulation of DNA-templated transcription"/>
    <property type="evidence" value="ECO:0007669"/>
    <property type="project" value="InterPro"/>
</dbReference>
<name>A0AAU2A2L9_9ACTN</name>
<reference evidence="3" key="1">
    <citation type="submission" date="2022-10" db="EMBL/GenBank/DDBJ databases">
        <title>The complete genomes of actinobacterial strains from the NBC collection.</title>
        <authorList>
            <person name="Joergensen T.S."/>
            <person name="Alvarez Arevalo M."/>
            <person name="Sterndorff E.B."/>
            <person name="Faurdal D."/>
            <person name="Vuksanovic O."/>
            <person name="Mourched A.-S."/>
            <person name="Charusanti P."/>
            <person name="Shaw S."/>
            <person name="Blin K."/>
            <person name="Weber T."/>
        </authorList>
    </citation>
    <scope>NUCLEOTIDE SEQUENCE</scope>
    <source>
        <strain evidence="3">NBC_00093</strain>
    </source>
</reference>
<proteinExistence type="predicted"/>
<dbReference type="AlphaFoldDB" id="A0AAU2A2L9"/>
<dbReference type="EMBL" id="CP108222">
    <property type="protein sequence ID" value="WTT18102.1"/>
    <property type="molecule type" value="Genomic_DNA"/>
</dbReference>
<dbReference type="PANTHER" id="PTHR34293:SF1">
    <property type="entry name" value="HTH-TYPE TRANSCRIPTIONAL REGULATOR TRMBL2"/>
    <property type="match status" value="1"/>
</dbReference>
<protein>
    <submittedName>
        <fullName evidence="3">Helix-turn-helix domain-containing protein</fullName>
    </submittedName>
</protein>
<gene>
    <name evidence="3" type="ORF">OHA22_22465</name>
</gene>
<dbReference type="InterPro" id="IPR051797">
    <property type="entry name" value="TrmB-like"/>
</dbReference>
<feature type="domain" description="HTH luxR-type" evidence="2">
    <location>
        <begin position="292"/>
        <end position="352"/>
    </location>
</feature>
<dbReference type="InterPro" id="IPR000792">
    <property type="entry name" value="Tscrpt_reg_LuxR_C"/>
</dbReference>
<dbReference type="SUPFAM" id="SSF46894">
    <property type="entry name" value="C-terminal effector domain of the bipartite response regulators"/>
    <property type="match status" value="1"/>
</dbReference>
<evidence type="ECO:0000256" key="1">
    <source>
        <dbReference type="SAM" id="MobiDB-lite"/>
    </source>
</evidence>
<dbReference type="Gene3D" id="1.10.10.10">
    <property type="entry name" value="Winged helix-like DNA-binding domain superfamily/Winged helix DNA-binding domain"/>
    <property type="match status" value="1"/>
</dbReference>
<evidence type="ECO:0000313" key="3">
    <source>
        <dbReference type="EMBL" id="WTT18102.1"/>
    </source>
</evidence>
<feature type="region of interest" description="Disordered" evidence="1">
    <location>
        <begin position="352"/>
        <end position="372"/>
    </location>
</feature>
<evidence type="ECO:0000259" key="2">
    <source>
        <dbReference type="SMART" id="SM00421"/>
    </source>
</evidence>
<accession>A0AAU2A2L9</accession>